<dbReference type="EMBL" id="JAHWXN010000001">
    <property type="protein sequence ID" value="MCK2035680.1"/>
    <property type="molecule type" value="Genomic_DNA"/>
</dbReference>
<name>A0ABT0FC94_9MICO</name>
<comment type="caution">
    <text evidence="2">The sequence shown here is derived from an EMBL/GenBank/DDBJ whole genome shotgun (WGS) entry which is preliminary data.</text>
</comment>
<organism evidence="2 3">
    <name type="scientific">Microbacterium croceum</name>
    <dbReference type="NCBI Taxonomy" id="2851645"/>
    <lineage>
        <taxon>Bacteria</taxon>
        <taxon>Bacillati</taxon>
        <taxon>Actinomycetota</taxon>
        <taxon>Actinomycetes</taxon>
        <taxon>Micrococcales</taxon>
        <taxon>Microbacteriaceae</taxon>
        <taxon>Microbacterium</taxon>
    </lineage>
</organism>
<protein>
    <submittedName>
        <fullName evidence="2">Uncharacterized protein</fullName>
    </submittedName>
</protein>
<gene>
    <name evidence="2" type="ORF">KZC51_05980</name>
</gene>
<keyword evidence="3" id="KW-1185">Reference proteome</keyword>
<feature type="transmembrane region" description="Helical" evidence="1">
    <location>
        <begin position="44"/>
        <end position="61"/>
    </location>
</feature>
<dbReference type="Proteomes" id="UP001300096">
    <property type="component" value="Unassembled WGS sequence"/>
</dbReference>
<evidence type="ECO:0000313" key="2">
    <source>
        <dbReference type="EMBL" id="MCK2035680.1"/>
    </source>
</evidence>
<keyword evidence="1" id="KW-0472">Membrane</keyword>
<keyword evidence="1" id="KW-1133">Transmembrane helix</keyword>
<proteinExistence type="predicted"/>
<evidence type="ECO:0000313" key="3">
    <source>
        <dbReference type="Proteomes" id="UP001300096"/>
    </source>
</evidence>
<reference evidence="2 3" key="1">
    <citation type="submission" date="2021-06" db="EMBL/GenBank/DDBJ databases">
        <title>Genome-based taxonomic framework of Microbacterium strains isolated from marine environment, the description of four new species and reclassification of four preexisting species.</title>
        <authorList>
            <person name="Lee S.D."/>
            <person name="Kim S.-M."/>
            <person name="Byeon Y.-S."/>
            <person name="Yang H.L."/>
            <person name="Kim I.S."/>
        </authorList>
    </citation>
    <scope>NUCLEOTIDE SEQUENCE [LARGE SCALE GENOMIC DNA]</scope>
    <source>
        <strain evidence="2 3">SSW1-49</strain>
    </source>
</reference>
<sequence>MTDKKDGGIRRGFIILWTLVGLLLLATATWLADGWSDSKFWSSVLVNLGTTIFLAGFLVWLERRLVATTRTVAKEAATEAASAAATVAAEEATKVLTARLDAIQDRFEEQLADQVAHEDSAVSALSGDISYGNVMNALMTARQLGVVDYELLVTAGEAIDAPVVSVGLKTYQQQDYLGGYDEPVIVGLKLSVDTQLLGTAYVVEANWDEADDPIEVFARLRSEMVRVGYGPEARGLNLDRMFRLFKLGLEEGMAGRRGDDGSWRSRGKLLDVISDDWVVSELGVEHREHGIVVDAPVLSARSSVQNPYVAPPVPEWAEGAAWKLAIGRGRERLEARSFF</sequence>
<feature type="transmembrane region" description="Helical" evidence="1">
    <location>
        <begin position="12"/>
        <end position="32"/>
    </location>
</feature>
<accession>A0ABT0FC94</accession>
<keyword evidence="1" id="KW-0812">Transmembrane</keyword>
<dbReference type="RefSeq" id="WP_247629094.1">
    <property type="nucleotide sequence ID" value="NZ_JAHWXN010000001.1"/>
</dbReference>
<evidence type="ECO:0000256" key="1">
    <source>
        <dbReference type="SAM" id="Phobius"/>
    </source>
</evidence>